<evidence type="ECO:0000313" key="1">
    <source>
        <dbReference type="EMBL" id="KAJ7707633.1"/>
    </source>
</evidence>
<dbReference type="EMBL" id="JARKIE010000005">
    <property type="protein sequence ID" value="KAJ7707633.1"/>
    <property type="molecule type" value="Genomic_DNA"/>
</dbReference>
<sequence length="76" mass="8671">MLEMDDDGQKIRNLMAANLLEIIAGRLRQLETDPTDVRGSEADTICSLKAVSDRKTQIRVPLERRKLRTISRTALY</sequence>
<keyword evidence="2" id="KW-1185">Reference proteome</keyword>
<protein>
    <submittedName>
        <fullName evidence="1">Uncharacterized protein</fullName>
    </submittedName>
</protein>
<gene>
    <name evidence="1" type="ORF">B0H17DRAFT_1192098</name>
</gene>
<name>A0AAD7GXR8_MYCRO</name>
<organism evidence="1 2">
    <name type="scientific">Mycena rosella</name>
    <name type="common">Pink bonnet</name>
    <name type="synonym">Agaricus rosellus</name>
    <dbReference type="NCBI Taxonomy" id="1033263"/>
    <lineage>
        <taxon>Eukaryota</taxon>
        <taxon>Fungi</taxon>
        <taxon>Dikarya</taxon>
        <taxon>Basidiomycota</taxon>
        <taxon>Agaricomycotina</taxon>
        <taxon>Agaricomycetes</taxon>
        <taxon>Agaricomycetidae</taxon>
        <taxon>Agaricales</taxon>
        <taxon>Marasmiineae</taxon>
        <taxon>Mycenaceae</taxon>
        <taxon>Mycena</taxon>
    </lineage>
</organism>
<dbReference type="Proteomes" id="UP001221757">
    <property type="component" value="Unassembled WGS sequence"/>
</dbReference>
<proteinExistence type="predicted"/>
<accession>A0AAD7GXR8</accession>
<comment type="caution">
    <text evidence="1">The sequence shown here is derived from an EMBL/GenBank/DDBJ whole genome shotgun (WGS) entry which is preliminary data.</text>
</comment>
<reference evidence="1" key="1">
    <citation type="submission" date="2023-03" db="EMBL/GenBank/DDBJ databases">
        <title>Massive genome expansion in bonnet fungi (Mycena s.s.) driven by repeated elements and novel gene families across ecological guilds.</title>
        <authorList>
            <consortium name="Lawrence Berkeley National Laboratory"/>
            <person name="Harder C.B."/>
            <person name="Miyauchi S."/>
            <person name="Viragh M."/>
            <person name="Kuo A."/>
            <person name="Thoen E."/>
            <person name="Andreopoulos B."/>
            <person name="Lu D."/>
            <person name="Skrede I."/>
            <person name="Drula E."/>
            <person name="Henrissat B."/>
            <person name="Morin E."/>
            <person name="Kohler A."/>
            <person name="Barry K."/>
            <person name="LaButti K."/>
            <person name="Morin E."/>
            <person name="Salamov A."/>
            <person name="Lipzen A."/>
            <person name="Mereny Z."/>
            <person name="Hegedus B."/>
            <person name="Baldrian P."/>
            <person name="Stursova M."/>
            <person name="Weitz H."/>
            <person name="Taylor A."/>
            <person name="Grigoriev I.V."/>
            <person name="Nagy L.G."/>
            <person name="Martin F."/>
            <person name="Kauserud H."/>
        </authorList>
    </citation>
    <scope>NUCLEOTIDE SEQUENCE</scope>
    <source>
        <strain evidence="1">CBHHK067</strain>
    </source>
</reference>
<dbReference type="AlphaFoldDB" id="A0AAD7GXR8"/>
<evidence type="ECO:0000313" key="2">
    <source>
        <dbReference type="Proteomes" id="UP001221757"/>
    </source>
</evidence>